<dbReference type="Pfam" id="PF13091">
    <property type="entry name" value="PLDc_2"/>
    <property type="match status" value="1"/>
</dbReference>
<evidence type="ECO:0000259" key="1">
    <source>
        <dbReference type="PROSITE" id="PS51192"/>
    </source>
</evidence>
<dbReference type="InterPro" id="IPR025202">
    <property type="entry name" value="PLD-like_dom"/>
</dbReference>
<evidence type="ECO:0000313" key="2">
    <source>
        <dbReference type="EMBL" id="HJF40067.1"/>
    </source>
</evidence>
<dbReference type="CDD" id="cd09178">
    <property type="entry name" value="PLDc_N_Snf2_like"/>
    <property type="match status" value="1"/>
</dbReference>
<dbReference type="Pfam" id="PF00176">
    <property type="entry name" value="SNF2-rel_dom"/>
    <property type="match status" value="1"/>
</dbReference>
<dbReference type="InterPro" id="IPR014001">
    <property type="entry name" value="Helicase_ATP-bd"/>
</dbReference>
<dbReference type="GO" id="GO:0005524">
    <property type="term" value="F:ATP binding"/>
    <property type="evidence" value="ECO:0007669"/>
    <property type="project" value="InterPro"/>
</dbReference>
<reference evidence="2" key="1">
    <citation type="journal article" date="2021" name="PeerJ">
        <title>Extensive microbial diversity within the chicken gut microbiome revealed by metagenomics and culture.</title>
        <authorList>
            <person name="Gilroy R."/>
            <person name="Ravi A."/>
            <person name="Getino M."/>
            <person name="Pursley I."/>
            <person name="Horton D.L."/>
            <person name="Alikhan N.F."/>
            <person name="Baker D."/>
            <person name="Gharbi K."/>
            <person name="Hall N."/>
            <person name="Watson M."/>
            <person name="Adriaenssens E.M."/>
            <person name="Foster-Nyarko E."/>
            <person name="Jarju S."/>
            <person name="Secka A."/>
            <person name="Antonio M."/>
            <person name="Oren A."/>
            <person name="Chaudhuri R.R."/>
            <person name="La Ragione R."/>
            <person name="Hildebrand F."/>
            <person name="Pallen M.J."/>
        </authorList>
    </citation>
    <scope>NUCLEOTIDE SEQUENCE</scope>
    <source>
        <strain evidence="2">CHK193-16274</strain>
    </source>
</reference>
<dbReference type="Proteomes" id="UP000749320">
    <property type="component" value="Unassembled WGS sequence"/>
</dbReference>
<dbReference type="Gene3D" id="3.40.50.300">
    <property type="entry name" value="P-loop containing nucleotide triphosphate hydrolases"/>
    <property type="match status" value="1"/>
</dbReference>
<sequence length="633" mass="73321">MPLSYSSDLSIFTNKNENGVKLSDRLNSILTNSKYFDVLVGYFRITGFYLLKERLEDIEEIRILIGLGADLETIKAVDIFELSGANALLKVKEIIKKEFNSTTDDNLDMENGVIKFCEWINSGKLKVRMCYEQNVHAKLYIVRKNSDIVPDQYGNLITGSSNFTFSGLEKNVEFNVELKDRTNVEYALNFFEELWSTSKDITIDILNTIKNDTWMNKNITPYELFLKTIFVYFEEEIQTRKQDYDWPEGYMNLQYQEDAVTQARKILARHGGVIISDVVGLGKTYIAAMLGKLLDGRKLFIVPPVVKDNWEGVLAEFGYKMSDKVVSLGIVDQVSEWDDLESFKYVFVDEAHRFRNESSTEFQHLKKICYGKGVILITATPQNNTILDIAHLITLFQDSRNSSIIPGTQDLEKYFSDLHKTLKISGNDPEVVSEVASKIRDNVLRHILIRRTRTEISKYYSEDLEKQGLTFPKVNDPIRLEYMYEPDMEDTFNDTIDLLKDFSYARYAPLLYLKDKKKLGSNKARQQNMMGFVKTMLIKRLESSIYAFIESVERLKRSSESFINLYNSGRIVVGSVSKTKFDYSDFEKMDEELFNLTVESNDIDCFEPNDFVNGYIEKVKHDDEILQEILDMW</sequence>
<dbReference type="InterPro" id="IPR000330">
    <property type="entry name" value="SNF2_N"/>
</dbReference>
<dbReference type="EMBL" id="DYWV01000134">
    <property type="protein sequence ID" value="HJF40067.1"/>
    <property type="molecule type" value="Genomic_DNA"/>
</dbReference>
<organism evidence="2 3">
    <name type="scientific">Thomasclavelia spiroformis</name>
    <dbReference type="NCBI Taxonomy" id="29348"/>
    <lineage>
        <taxon>Bacteria</taxon>
        <taxon>Bacillati</taxon>
        <taxon>Bacillota</taxon>
        <taxon>Erysipelotrichia</taxon>
        <taxon>Erysipelotrichales</taxon>
        <taxon>Coprobacillaceae</taxon>
        <taxon>Thomasclavelia</taxon>
    </lineage>
</organism>
<dbReference type="SUPFAM" id="SSF52540">
    <property type="entry name" value="P-loop containing nucleoside triphosphate hydrolases"/>
    <property type="match status" value="1"/>
</dbReference>
<gene>
    <name evidence="2" type="ORF">K8V91_04005</name>
</gene>
<feature type="non-terminal residue" evidence="2">
    <location>
        <position position="633"/>
    </location>
</feature>
<dbReference type="AlphaFoldDB" id="A0A921GAU9"/>
<name>A0A921GAU9_9FIRM</name>
<feature type="domain" description="Helicase ATP-binding" evidence="1">
    <location>
        <begin position="264"/>
        <end position="399"/>
    </location>
</feature>
<dbReference type="SUPFAM" id="SSF56024">
    <property type="entry name" value="Phospholipase D/nuclease"/>
    <property type="match status" value="1"/>
</dbReference>
<accession>A0A921GAU9</accession>
<reference evidence="2" key="2">
    <citation type="submission" date="2021-09" db="EMBL/GenBank/DDBJ databases">
        <authorList>
            <person name="Gilroy R."/>
        </authorList>
    </citation>
    <scope>NUCLEOTIDE SEQUENCE</scope>
    <source>
        <strain evidence="2">CHK193-16274</strain>
    </source>
</reference>
<protein>
    <submittedName>
        <fullName evidence="2">Phospholipase D-like domain-containing protein</fullName>
    </submittedName>
</protein>
<evidence type="ECO:0000313" key="3">
    <source>
        <dbReference type="Proteomes" id="UP000749320"/>
    </source>
</evidence>
<dbReference type="Gene3D" id="3.30.870.10">
    <property type="entry name" value="Endonuclease Chain A"/>
    <property type="match status" value="1"/>
</dbReference>
<dbReference type="PROSITE" id="PS51192">
    <property type="entry name" value="HELICASE_ATP_BIND_1"/>
    <property type="match status" value="1"/>
</dbReference>
<dbReference type="SMART" id="SM00487">
    <property type="entry name" value="DEXDc"/>
    <property type="match status" value="1"/>
</dbReference>
<comment type="caution">
    <text evidence="2">The sequence shown here is derived from an EMBL/GenBank/DDBJ whole genome shotgun (WGS) entry which is preliminary data.</text>
</comment>
<proteinExistence type="predicted"/>
<dbReference type="InterPro" id="IPR027417">
    <property type="entry name" value="P-loop_NTPase"/>
</dbReference>